<feature type="transmembrane region" description="Helical" evidence="6">
    <location>
        <begin position="102"/>
        <end position="123"/>
    </location>
</feature>
<dbReference type="OMA" id="IYTFYVW"/>
<dbReference type="InterPro" id="IPR019402">
    <property type="entry name" value="CWH43_N"/>
</dbReference>
<feature type="domain" description="CWH43-like N-terminal" evidence="7">
    <location>
        <begin position="13"/>
        <end position="223"/>
    </location>
</feature>
<evidence type="ECO:0000256" key="3">
    <source>
        <dbReference type="ARBA" id="ARBA00022989"/>
    </source>
</evidence>
<reference evidence="9" key="1">
    <citation type="journal article" date="2012" name="Science">
        <title>The Paleozoic origin of enzymatic lignin decomposition reconstructed from 31 fungal genomes.</title>
        <authorList>
            <person name="Floudas D."/>
            <person name="Binder M."/>
            <person name="Riley R."/>
            <person name="Barry K."/>
            <person name="Blanchette R.A."/>
            <person name="Henrissat B."/>
            <person name="Martinez A.T."/>
            <person name="Otillar R."/>
            <person name="Spatafora J.W."/>
            <person name="Yadav J.S."/>
            <person name="Aerts A."/>
            <person name="Benoit I."/>
            <person name="Boyd A."/>
            <person name="Carlson A."/>
            <person name="Copeland A."/>
            <person name="Coutinho P.M."/>
            <person name="de Vries R.P."/>
            <person name="Ferreira P."/>
            <person name="Findley K."/>
            <person name="Foster B."/>
            <person name="Gaskell J."/>
            <person name="Glotzer D."/>
            <person name="Gorecki P."/>
            <person name="Heitman J."/>
            <person name="Hesse C."/>
            <person name="Hori C."/>
            <person name="Igarashi K."/>
            <person name="Jurgens J.A."/>
            <person name="Kallen N."/>
            <person name="Kersten P."/>
            <person name="Kohler A."/>
            <person name="Kuees U."/>
            <person name="Kumar T.K.A."/>
            <person name="Kuo A."/>
            <person name="LaButti K."/>
            <person name="Larrondo L.F."/>
            <person name="Lindquist E."/>
            <person name="Ling A."/>
            <person name="Lombard V."/>
            <person name="Lucas S."/>
            <person name="Lundell T."/>
            <person name="Martin R."/>
            <person name="McLaughlin D.J."/>
            <person name="Morgenstern I."/>
            <person name="Morin E."/>
            <person name="Murat C."/>
            <person name="Nagy L.G."/>
            <person name="Nolan M."/>
            <person name="Ohm R.A."/>
            <person name="Patyshakuliyeva A."/>
            <person name="Rokas A."/>
            <person name="Ruiz-Duenas F.J."/>
            <person name="Sabat G."/>
            <person name="Salamov A."/>
            <person name="Samejima M."/>
            <person name="Schmutz J."/>
            <person name="Slot J.C."/>
            <person name="St John F."/>
            <person name="Stenlid J."/>
            <person name="Sun H."/>
            <person name="Sun S."/>
            <person name="Syed K."/>
            <person name="Tsang A."/>
            <person name="Wiebenga A."/>
            <person name="Young D."/>
            <person name="Pisabarro A."/>
            <person name="Eastwood D.C."/>
            <person name="Martin F."/>
            <person name="Cullen D."/>
            <person name="Grigoriev I.V."/>
            <person name="Hibbett D.S."/>
        </authorList>
    </citation>
    <scope>NUCLEOTIDE SEQUENCE [LARGE SCALE GENOMIC DNA]</scope>
    <source>
        <strain evidence="9">RWD-64-598 SS2</strain>
    </source>
</reference>
<dbReference type="Proteomes" id="UP000053558">
    <property type="component" value="Unassembled WGS sequence"/>
</dbReference>
<feature type="transmembrane region" description="Helical" evidence="6">
    <location>
        <begin position="176"/>
        <end position="196"/>
    </location>
</feature>
<feature type="transmembrane region" description="Helical" evidence="6">
    <location>
        <begin position="12"/>
        <end position="37"/>
    </location>
</feature>
<dbReference type="EMBL" id="JH711575">
    <property type="protein sequence ID" value="EIW84028.1"/>
    <property type="molecule type" value="Genomic_DNA"/>
</dbReference>
<keyword evidence="9" id="KW-1185">Reference proteome</keyword>
<dbReference type="AlphaFoldDB" id="A0A5M3MY17"/>
<evidence type="ECO:0000256" key="2">
    <source>
        <dbReference type="ARBA" id="ARBA00022692"/>
    </source>
</evidence>
<evidence type="ECO:0000256" key="5">
    <source>
        <dbReference type="SAM" id="MobiDB-lite"/>
    </source>
</evidence>
<dbReference type="OrthoDB" id="10032492at2759"/>
<dbReference type="GO" id="GO:0012505">
    <property type="term" value="C:endomembrane system"/>
    <property type="evidence" value="ECO:0007669"/>
    <property type="project" value="UniProtKB-SubCell"/>
</dbReference>
<comment type="subcellular location">
    <subcellularLocation>
        <location evidence="1">Endomembrane system</location>
        <topology evidence="1">Multi-pass membrane protein</topology>
    </subcellularLocation>
</comment>
<feature type="region of interest" description="Disordered" evidence="5">
    <location>
        <begin position="255"/>
        <end position="280"/>
    </location>
</feature>
<evidence type="ECO:0000313" key="8">
    <source>
        <dbReference type="EMBL" id="EIW84028.1"/>
    </source>
</evidence>
<proteinExistence type="predicted"/>
<dbReference type="GeneID" id="19199478"/>
<sequence>MFRVEDHRNHWAYVWVPVFTAFIWFATLWAMLITWLASGRPKYPSQNGKVTYISDVGASFLKPLFVVACCITGVGFFISLCLERYLRHSGRLLPVMRKRERYLSFMAILGSFIGGAGLILLSGFDTDRYPTLHRLFLLIFIIGVGLSAIFTVLEYRWISKDFVEVRKLRRAYWAKSIIAGTLILLAVAFAFTLYYVPDVGGVIEWIIAFGYTFYLLTFYYDLRMAKGVEKGQLKKSMDVEEAVSPAHVVYGELNPDIPSQQNGRQPPISTSGRAGEGRVGEVPVYGPGNNTMRPFNATENVAPSEGAMTGGHGQHVAPSGPPLAVTRSNSAGYSRIRG</sequence>
<gene>
    <name evidence="8" type="ORF">CONPUDRAFT_119590</name>
</gene>
<feature type="region of interest" description="Disordered" evidence="5">
    <location>
        <begin position="302"/>
        <end position="338"/>
    </location>
</feature>
<evidence type="ECO:0000256" key="1">
    <source>
        <dbReference type="ARBA" id="ARBA00004127"/>
    </source>
</evidence>
<evidence type="ECO:0000256" key="4">
    <source>
        <dbReference type="ARBA" id="ARBA00023136"/>
    </source>
</evidence>
<evidence type="ECO:0000256" key="6">
    <source>
        <dbReference type="SAM" id="Phobius"/>
    </source>
</evidence>
<dbReference type="RefSeq" id="XP_007765851.1">
    <property type="nucleotide sequence ID" value="XM_007767661.1"/>
</dbReference>
<organism evidence="8 9">
    <name type="scientific">Coniophora puteana (strain RWD-64-598)</name>
    <name type="common">Brown rot fungus</name>
    <dbReference type="NCBI Taxonomy" id="741705"/>
    <lineage>
        <taxon>Eukaryota</taxon>
        <taxon>Fungi</taxon>
        <taxon>Dikarya</taxon>
        <taxon>Basidiomycota</taxon>
        <taxon>Agaricomycotina</taxon>
        <taxon>Agaricomycetes</taxon>
        <taxon>Agaricomycetidae</taxon>
        <taxon>Boletales</taxon>
        <taxon>Coniophorineae</taxon>
        <taxon>Coniophoraceae</taxon>
        <taxon>Coniophora</taxon>
    </lineage>
</organism>
<name>A0A5M3MY17_CONPW</name>
<keyword evidence="2 6" id="KW-0812">Transmembrane</keyword>
<feature type="transmembrane region" description="Helical" evidence="6">
    <location>
        <begin position="135"/>
        <end position="155"/>
    </location>
</feature>
<dbReference type="Pfam" id="PF10277">
    <property type="entry name" value="Frag1"/>
    <property type="match status" value="1"/>
</dbReference>
<protein>
    <recommendedName>
        <fullName evidence="7">CWH43-like N-terminal domain-containing protein</fullName>
    </recommendedName>
</protein>
<dbReference type="KEGG" id="cput:CONPUDRAFT_119590"/>
<keyword evidence="4 6" id="KW-0472">Membrane</keyword>
<dbReference type="GO" id="GO:0005886">
    <property type="term" value="C:plasma membrane"/>
    <property type="evidence" value="ECO:0007669"/>
    <property type="project" value="TreeGrafter"/>
</dbReference>
<evidence type="ECO:0000313" key="9">
    <source>
        <dbReference type="Proteomes" id="UP000053558"/>
    </source>
</evidence>
<comment type="caution">
    <text evidence="8">The sequence shown here is derived from an EMBL/GenBank/DDBJ whole genome shotgun (WGS) entry which is preliminary data.</text>
</comment>
<dbReference type="PANTHER" id="PTHR21324:SF2">
    <property type="entry name" value="EG:22E5.9 PROTEIN"/>
    <property type="match status" value="1"/>
</dbReference>
<accession>A0A5M3MY17</accession>
<feature type="transmembrane region" description="Helical" evidence="6">
    <location>
        <begin position="202"/>
        <end position="220"/>
    </location>
</feature>
<evidence type="ECO:0000259" key="7">
    <source>
        <dbReference type="Pfam" id="PF10277"/>
    </source>
</evidence>
<dbReference type="PANTHER" id="PTHR21324">
    <property type="entry name" value="FASTING-INDUCIBLE INTEGRAL MEMBRANE PROTEIN TM6P1-RELATED"/>
    <property type="match status" value="1"/>
</dbReference>
<dbReference type="InterPro" id="IPR050911">
    <property type="entry name" value="DRAM/TMEM150_Autophagy_Mod"/>
</dbReference>
<feature type="compositionally biased region" description="Polar residues" evidence="5">
    <location>
        <begin position="257"/>
        <end position="272"/>
    </location>
</feature>
<keyword evidence="3 6" id="KW-1133">Transmembrane helix</keyword>
<feature type="transmembrane region" description="Helical" evidence="6">
    <location>
        <begin position="64"/>
        <end position="82"/>
    </location>
</feature>